<gene>
    <name evidence="3" type="ORF">G9H61_04140</name>
</gene>
<feature type="transmembrane region" description="Helical" evidence="1">
    <location>
        <begin position="6"/>
        <end position="25"/>
    </location>
</feature>
<keyword evidence="1" id="KW-0472">Membrane</keyword>
<dbReference type="InterPro" id="IPR053521">
    <property type="entry name" value="McjB-like"/>
</dbReference>
<organism evidence="3 4">
    <name type="scientific">Aquirufa ecclesiirivi</name>
    <dbReference type="NCBI Taxonomy" id="2715124"/>
    <lineage>
        <taxon>Bacteria</taxon>
        <taxon>Pseudomonadati</taxon>
        <taxon>Bacteroidota</taxon>
        <taxon>Cytophagia</taxon>
        <taxon>Cytophagales</taxon>
        <taxon>Flectobacillaceae</taxon>
        <taxon>Aquirufa</taxon>
    </lineage>
</organism>
<evidence type="ECO:0000313" key="3">
    <source>
        <dbReference type="EMBL" id="MCZ2474621.1"/>
    </source>
</evidence>
<keyword evidence="1" id="KW-0812">Transmembrane</keyword>
<dbReference type="Pfam" id="PF13471">
    <property type="entry name" value="Transglut_core3"/>
    <property type="match status" value="1"/>
</dbReference>
<feature type="domain" description="Microcin J25-processing protein McjB C-terminal" evidence="2">
    <location>
        <begin position="48"/>
        <end position="127"/>
    </location>
</feature>
<dbReference type="Proteomes" id="UP001321186">
    <property type="component" value="Unassembled WGS sequence"/>
</dbReference>
<evidence type="ECO:0000313" key="4">
    <source>
        <dbReference type="Proteomes" id="UP001321186"/>
    </source>
</evidence>
<name>A0ABT4JEC5_9BACT</name>
<protein>
    <submittedName>
        <fullName evidence="3">Lasso peptide biosynthesis B2 protein</fullName>
    </submittedName>
</protein>
<evidence type="ECO:0000256" key="1">
    <source>
        <dbReference type="SAM" id="Phobius"/>
    </source>
</evidence>
<sequence length="133" mass="15662">MSLSTQGKIILLQAIFLSLYSYVLFKLKPTWIRFGRLNQPEISDKFIDWELVKDIKFSMYAMSKYMPMSLVCRHQAHVAKILFNQYKIPFKLYIGFRYGEDKSIQGHAWTEVQGKQITGFCNPEEYTIQAIYS</sequence>
<dbReference type="RefSeq" id="WP_269009606.1">
    <property type="nucleotide sequence ID" value="NZ_JAANOH010000001.1"/>
</dbReference>
<keyword evidence="4" id="KW-1185">Reference proteome</keyword>
<dbReference type="NCBIfam" id="NF033537">
    <property type="entry name" value="lasso_biosyn_B2"/>
    <property type="match status" value="1"/>
</dbReference>
<comment type="caution">
    <text evidence="3">The sequence shown here is derived from an EMBL/GenBank/DDBJ whole genome shotgun (WGS) entry which is preliminary data.</text>
</comment>
<dbReference type="InterPro" id="IPR032708">
    <property type="entry name" value="McjB_C"/>
</dbReference>
<reference evidence="3 4" key="1">
    <citation type="submission" date="2020-03" db="EMBL/GenBank/DDBJ databases">
        <authorList>
            <person name="Pitt A."/>
            <person name="Hahn M.W."/>
        </authorList>
    </citation>
    <scope>NUCLEOTIDE SEQUENCE [LARGE SCALE GENOMIC DNA]</scope>
    <source>
        <strain evidence="3 4">5A-MARBSE</strain>
    </source>
</reference>
<keyword evidence="1" id="KW-1133">Transmembrane helix</keyword>
<accession>A0ABT4JEC5</accession>
<proteinExistence type="predicted"/>
<evidence type="ECO:0000259" key="2">
    <source>
        <dbReference type="Pfam" id="PF13471"/>
    </source>
</evidence>
<dbReference type="EMBL" id="JAANOH010000001">
    <property type="protein sequence ID" value="MCZ2474621.1"/>
    <property type="molecule type" value="Genomic_DNA"/>
</dbReference>